<feature type="transmembrane region" description="Helical" evidence="1">
    <location>
        <begin position="373"/>
        <end position="394"/>
    </location>
</feature>
<sequence>MSSFTELARVENMPVIHARRKDGALVIATRVPCRAEMMDSWGWVVTIVNGGGRMPEGEAIELLSDNTGGKYCRVLRYHEMLNYNERWGCADWTPGYPGAEGREPETEGLVERIQALQEALEQVPRQQDLTSLATSLQTISEWLKAISRETQPLSEQLQQLKESLSQDARYLEEKILQNDSELAQQILRAITLIEDQEQKWQASLEQLVTKQEQSIAHVVAQQLAPYQQRADEGFQQRLAHHHQALQDQLSALEQTVTATLSNQVTPAIDGLAGELRTSLQTLETRLLQTIQESKDKALEQLVKASSDISKIKSTMEDIFESEREEESTAEDKKLASSVRTLSDRYLNSIVTRINQYLRSFYEEARSSQKFSRVFFGINCACMCITLIIFFFILFRGANPALIGGGLITSTLSGLSSFFGAWQQHSESAAKRQLEGMANLMDIARIAHLQFMVERIDDEEWKKTHYSRILEQLLNKYVQI</sequence>
<evidence type="ECO:0000256" key="1">
    <source>
        <dbReference type="SAM" id="Phobius"/>
    </source>
</evidence>
<proteinExistence type="predicted"/>
<feature type="transmembrane region" description="Helical" evidence="1">
    <location>
        <begin position="400"/>
        <end position="421"/>
    </location>
</feature>
<reference evidence="2" key="1">
    <citation type="submission" date="2018-12" db="EMBL/GenBank/DDBJ databases">
        <title>Novel natural products biosynthetic potential of the class Ktedonobacteria.</title>
        <authorList>
            <person name="Zheng Y."/>
            <person name="Saitou A."/>
            <person name="Wang C.M."/>
            <person name="Toyoda A."/>
            <person name="Minakuchi Y."/>
            <person name="Sekiguchi Y."/>
            <person name="Ueda K."/>
            <person name="Takano H."/>
            <person name="Sakai Y."/>
            <person name="Yokota A."/>
            <person name="Yabe S."/>
        </authorList>
    </citation>
    <scope>NUCLEOTIDE SEQUENCE</scope>
    <source>
        <strain evidence="2">A3-2</strain>
    </source>
</reference>
<keyword evidence="1" id="KW-1133">Transmembrane helix</keyword>
<gene>
    <name evidence="2" type="ORF">KTA_32090</name>
</gene>
<dbReference type="EMBL" id="AP019377">
    <property type="protein sequence ID" value="BBH95010.1"/>
    <property type="molecule type" value="Genomic_DNA"/>
</dbReference>
<dbReference type="AlphaFoldDB" id="A0A455T507"/>
<name>A0A455T507_9CHLR</name>
<evidence type="ECO:0000313" key="2">
    <source>
        <dbReference type="EMBL" id="BBH95010.1"/>
    </source>
</evidence>
<accession>A0A455T507</accession>
<organism evidence="2">
    <name type="scientific">Thermogemmatispora argillosa</name>
    <dbReference type="NCBI Taxonomy" id="2045280"/>
    <lineage>
        <taxon>Bacteria</taxon>
        <taxon>Bacillati</taxon>
        <taxon>Chloroflexota</taxon>
        <taxon>Ktedonobacteria</taxon>
        <taxon>Thermogemmatisporales</taxon>
        <taxon>Thermogemmatisporaceae</taxon>
        <taxon>Thermogemmatispora</taxon>
    </lineage>
</organism>
<keyword evidence="1" id="KW-0472">Membrane</keyword>
<protein>
    <submittedName>
        <fullName evidence="2">Uncharacterized protein</fullName>
    </submittedName>
</protein>
<keyword evidence="1" id="KW-0812">Transmembrane</keyword>